<keyword evidence="5" id="KW-0812">Transmembrane</keyword>
<name>A0A9P1N780_9PELO</name>
<evidence type="ECO:0000256" key="3">
    <source>
        <dbReference type="ARBA" id="ARBA00022676"/>
    </source>
</evidence>
<protein>
    <recommendedName>
        <fullName evidence="8">Glycosyltransferase family 92 protein</fullName>
        <ecNumber evidence="8">2.4.1.-</ecNumber>
    </recommendedName>
</protein>
<accession>A0A9P1N780</accession>
<evidence type="ECO:0000313" key="9">
    <source>
        <dbReference type="EMBL" id="CAI5453745.1"/>
    </source>
</evidence>
<dbReference type="OrthoDB" id="2526284at2759"/>
<dbReference type="PANTHER" id="PTHR21645:SF17">
    <property type="entry name" value="GLYCOSYLTRANSFERASE FAMILY 92 PROTEIN-RELATED"/>
    <property type="match status" value="1"/>
</dbReference>
<dbReference type="Pfam" id="PF01697">
    <property type="entry name" value="Glyco_transf_92"/>
    <property type="match status" value="1"/>
</dbReference>
<keyword evidence="10" id="KW-1185">Reference proteome</keyword>
<evidence type="ECO:0000256" key="1">
    <source>
        <dbReference type="ARBA" id="ARBA00004167"/>
    </source>
</evidence>
<comment type="similarity">
    <text evidence="2 8">Belongs to the glycosyltransferase 92 family.</text>
</comment>
<keyword evidence="6" id="KW-1133">Transmembrane helix</keyword>
<comment type="caution">
    <text evidence="9">The sequence shown here is derived from an EMBL/GenBank/DDBJ whole genome shotgun (WGS) entry which is preliminary data.</text>
</comment>
<gene>
    <name evidence="9" type="ORF">CAMP_LOCUS16382</name>
</gene>
<evidence type="ECO:0000256" key="2">
    <source>
        <dbReference type="ARBA" id="ARBA00007647"/>
    </source>
</evidence>
<dbReference type="Proteomes" id="UP001152747">
    <property type="component" value="Unassembled WGS sequence"/>
</dbReference>
<dbReference type="EC" id="2.4.1.-" evidence="8"/>
<keyword evidence="4 8" id="KW-0808">Transferase</keyword>
<dbReference type="AlphaFoldDB" id="A0A9P1N780"/>
<sequence>MWKISWKIRTIILCSIFAIFQLSGYIEPTYRDHLIKQDVRDFKAFITSSYYYPKSQSLGDNALALVMNINQKRKYWFDDKLYEIEKKPLVTIRAINSTSSKIITTPYERVTMDHNACLLPTVFVTVQLLPNTISVELLGDDDQTSVAIPFSIPPTTKYDVVVCISPIFVAENWQNFLFAMHIYKKFGGFVNLYYISSIDSIFDLIRIYEDAGYLTVQPWVTIKMIGVDKNELDAFQQVEFRNQAAAQTDCILKYKETAKFVTCLDLDDILIPKLDQHSLKNSKFFSKT</sequence>
<comment type="subcellular location">
    <subcellularLocation>
        <location evidence="1">Membrane</location>
        <topology evidence="1">Single-pass membrane protein</topology>
    </subcellularLocation>
</comment>
<dbReference type="InterPro" id="IPR008166">
    <property type="entry name" value="Glyco_transf_92"/>
</dbReference>
<dbReference type="GO" id="GO:0016020">
    <property type="term" value="C:membrane"/>
    <property type="evidence" value="ECO:0007669"/>
    <property type="project" value="UniProtKB-SubCell"/>
</dbReference>
<evidence type="ECO:0000256" key="4">
    <source>
        <dbReference type="ARBA" id="ARBA00022679"/>
    </source>
</evidence>
<keyword evidence="3 8" id="KW-0328">Glycosyltransferase</keyword>
<proteinExistence type="inferred from homology"/>
<evidence type="ECO:0000256" key="7">
    <source>
        <dbReference type="ARBA" id="ARBA00023136"/>
    </source>
</evidence>
<evidence type="ECO:0000256" key="8">
    <source>
        <dbReference type="RuleBase" id="RU366017"/>
    </source>
</evidence>
<reference evidence="9" key="1">
    <citation type="submission" date="2022-11" db="EMBL/GenBank/DDBJ databases">
        <authorList>
            <person name="Kikuchi T."/>
        </authorList>
    </citation>
    <scope>NUCLEOTIDE SEQUENCE</scope>
    <source>
        <strain evidence="9">PS1010</strain>
    </source>
</reference>
<evidence type="ECO:0000256" key="5">
    <source>
        <dbReference type="ARBA" id="ARBA00022692"/>
    </source>
</evidence>
<evidence type="ECO:0000256" key="6">
    <source>
        <dbReference type="ARBA" id="ARBA00022989"/>
    </source>
</evidence>
<dbReference type="GO" id="GO:0016757">
    <property type="term" value="F:glycosyltransferase activity"/>
    <property type="evidence" value="ECO:0007669"/>
    <property type="project" value="UniProtKB-UniRule"/>
</dbReference>
<evidence type="ECO:0000313" key="10">
    <source>
        <dbReference type="Proteomes" id="UP001152747"/>
    </source>
</evidence>
<dbReference type="PANTHER" id="PTHR21645">
    <property type="entry name" value="GLYCOSYLTRANSFERASE FAMILY 92 PROTEIN"/>
    <property type="match status" value="1"/>
</dbReference>
<keyword evidence="7" id="KW-0472">Membrane</keyword>
<organism evidence="9 10">
    <name type="scientific">Caenorhabditis angaria</name>
    <dbReference type="NCBI Taxonomy" id="860376"/>
    <lineage>
        <taxon>Eukaryota</taxon>
        <taxon>Metazoa</taxon>
        <taxon>Ecdysozoa</taxon>
        <taxon>Nematoda</taxon>
        <taxon>Chromadorea</taxon>
        <taxon>Rhabditida</taxon>
        <taxon>Rhabditina</taxon>
        <taxon>Rhabditomorpha</taxon>
        <taxon>Rhabditoidea</taxon>
        <taxon>Rhabditidae</taxon>
        <taxon>Peloderinae</taxon>
        <taxon>Caenorhabditis</taxon>
    </lineage>
</organism>
<dbReference type="InterPro" id="IPR052012">
    <property type="entry name" value="GTase_92"/>
</dbReference>
<dbReference type="EMBL" id="CANHGI010000005">
    <property type="protein sequence ID" value="CAI5453745.1"/>
    <property type="molecule type" value="Genomic_DNA"/>
</dbReference>